<evidence type="ECO:0000313" key="2">
    <source>
        <dbReference type="Proteomes" id="UP001232992"/>
    </source>
</evidence>
<protein>
    <submittedName>
        <fullName evidence="1">Uncharacterized protein</fullName>
    </submittedName>
</protein>
<keyword evidence="2" id="KW-1185">Reference proteome</keyword>
<reference evidence="1 2" key="1">
    <citation type="submission" date="2023-01" db="EMBL/GenBank/DDBJ databases">
        <title>Novel diversity within Roseofilum (Cyanobacteria; Desertifilaceae) from marine benthic mats with descriptions of four novel species.</title>
        <authorList>
            <person name="Wang Y."/>
            <person name="Berthold D.E."/>
            <person name="Hu J."/>
            <person name="Lefler F.W."/>
            <person name="Laughinghouse H.D. IV."/>
        </authorList>
    </citation>
    <scope>NUCLEOTIDE SEQUENCE [LARGE SCALE GENOMIC DNA]</scope>
    <source>
        <strain evidence="1 2">BLCC-M143</strain>
    </source>
</reference>
<organism evidence="1 2">
    <name type="scientific">Roseofilum casamattae BLCC-M143</name>
    <dbReference type="NCBI Taxonomy" id="3022442"/>
    <lineage>
        <taxon>Bacteria</taxon>
        <taxon>Bacillati</taxon>
        <taxon>Cyanobacteriota</taxon>
        <taxon>Cyanophyceae</taxon>
        <taxon>Desertifilales</taxon>
        <taxon>Desertifilaceae</taxon>
        <taxon>Roseofilum</taxon>
        <taxon>Roseofilum casamattae</taxon>
    </lineage>
</organism>
<sequence>MTFGSVVLWAIANTLELFQAIEENAMFLRTRTNRSQGFANRLNLGEPKFVLANLPVNGSGVPEFNPPIPAEQQANIEQFRTGVRESIDNPPSETAIAQLQTTVESAIADGSVTLEEKQAIAAARQDLVESMGVTEAEKSLIIEDVQTIVSFAIENRVSPEQQENIAQLRSNLQTSIDNPPSEDSIEQLQTTVGNAIADDSLTAEEQQAIAQATQDVFQSMGLTPVEMLVIASDLQTIVQSIQLPTEDGQSAIDVLANGGSLDPSILENTVTDAFAMRAGGNHFAPITTLFGNTESNSFGSPTANFPMPGNGATLGSQVPEFIAAIAEGGLANLSQGFTFIG</sequence>
<dbReference type="EMBL" id="JAQOSQ010000055">
    <property type="protein sequence ID" value="MDJ1185855.1"/>
    <property type="molecule type" value="Genomic_DNA"/>
</dbReference>
<evidence type="ECO:0000313" key="1">
    <source>
        <dbReference type="EMBL" id="MDJ1185855.1"/>
    </source>
</evidence>
<dbReference type="Proteomes" id="UP001232992">
    <property type="component" value="Unassembled WGS sequence"/>
</dbReference>
<name>A0ABT7C3F2_9CYAN</name>
<gene>
    <name evidence="1" type="ORF">PMH09_21985</name>
</gene>
<dbReference type="InterPro" id="IPR029024">
    <property type="entry name" value="TerB-like"/>
</dbReference>
<dbReference type="RefSeq" id="WP_283760490.1">
    <property type="nucleotide sequence ID" value="NZ_JAQOSQ010000055.1"/>
</dbReference>
<accession>A0ABT7C3F2</accession>
<dbReference type="Gene3D" id="1.10.3680.10">
    <property type="entry name" value="TerB-like"/>
    <property type="match status" value="1"/>
</dbReference>
<comment type="caution">
    <text evidence="1">The sequence shown here is derived from an EMBL/GenBank/DDBJ whole genome shotgun (WGS) entry which is preliminary data.</text>
</comment>
<proteinExistence type="predicted"/>